<accession>E3T6S3</accession>
<reference evidence="2" key="2">
    <citation type="journal article" date="2010" name="Appl. Environ. Microbiol.">
        <title>Comparative analysis of acidobacterial genomic fragments from terrestrial and aquatic metagenomic libraries, with emphasis on acidobacteria subdivision 6.</title>
        <authorList>
            <person name="Kielak A.M."/>
            <person name="van Veen J.A."/>
            <person name="Kowalchuk G.A."/>
        </authorList>
    </citation>
    <scope>NUCLEOTIDE SEQUENCE</scope>
</reference>
<feature type="region of interest" description="Disordered" evidence="1">
    <location>
        <begin position="14"/>
        <end position="33"/>
    </location>
</feature>
<name>E3T6S3_9BACT</name>
<protein>
    <submittedName>
        <fullName evidence="2">Uncharacterized protein</fullName>
    </submittedName>
</protein>
<evidence type="ECO:0000313" key="2">
    <source>
        <dbReference type="EMBL" id="ADC36017.1"/>
    </source>
</evidence>
<dbReference type="AlphaFoldDB" id="E3T6S3"/>
<evidence type="ECO:0000256" key="1">
    <source>
        <dbReference type="SAM" id="MobiDB-lite"/>
    </source>
</evidence>
<organism evidence="2">
    <name type="scientific">uncultured bacterium 259</name>
    <dbReference type="NCBI Taxonomy" id="698386"/>
    <lineage>
        <taxon>Bacteria</taxon>
        <taxon>environmental samples</taxon>
    </lineage>
</organism>
<reference evidence="2" key="1">
    <citation type="submission" date="2009-12" db="EMBL/GenBank/DDBJ databases">
        <authorList>
            <person name="Kielak A."/>
            <person name="van Veen J.A."/>
            <person name="Kowalchuk G.A."/>
        </authorList>
    </citation>
    <scope>NUCLEOTIDE SEQUENCE</scope>
</reference>
<proteinExistence type="predicted"/>
<dbReference type="EMBL" id="GU260708">
    <property type="protein sequence ID" value="ADC36017.1"/>
    <property type="molecule type" value="Genomic_DNA"/>
</dbReference>
<sequence length="155" mass="17332">MPGGQWQGWIEFQPLAGGDPIRSSRETTQPNRQDTEYWATGLTAVYLEGALRRSLKRPSRPIARPVAKPHFEGPADNFAVSAPLTESVLDPFSVYRKGEALLRRQLSAMAGWHLVNIIQHYQLSRESADLLGTREPAQLVELIIDAVRQMSTARP</sequence>